<name>A0AAU7QFD3_9GAMM</name>
<dbReference type="Pfam" id="PF05939">
    <property type="entry name" value="Phage_min_tail"/>
    <property type="match status" value="1"/>
</dbReference>
<sequence length="112" mass="12144">MALETFTWSPQVKPTGDSTFRVRTAQFGDGYAQVSGGGINTETQSWDLSFTGNTAYISAIIAFLRDKAGATSFIWTPPLGVPGLYRCAEFKPTPLGNDNHTLTATFTQSFQP</sequence>
<protein>
    <submittedName>
        <fullName evidence="1">Phage tail protein</fullName>
    </submittedName>
</protein>
<dbReference type="EMBL" id="CP157947">
    <property type="protein sequence ID" value="XBS71853.1"/>
    <property type="molecule type" value="Genomic_DNA"/>
</dbReference>
<organism evidence="1">
    <name type="scientific">Acerihabitans sp. KWT182</name>
    <dbReference type="NCBI Taxonomy" id="3157919"/>
    <lineage>
        <taxon>Bacteria</taxon>
        <taxon>Pseudomonadati</taxon>
        <taxon>Pseudomonadota</taxon>
        <taxon>Gammaproteobacteria</taxon>
        <taxon>Enterobacterales</taxon>
        <taxon>Pectobacteriaceae</taxon>
        <taxon>Acerihabitans</taxon>
    </lineage>
</organism>
<proteinExistence type="predicted"/>
<evidence type="ECO:0000313" key="1">
    <source>
        <dbReference type="EMBL" id="XBS71853.1"/>
    </source>
</evidence>
<dbReference type="AlphaFoldDB" id="A0AAU7QFD3"/>
<accession>A0AAU7QFD3</accession>
<gene>
    <name evidence="1" type="ORF">ABK905_09430</name>
</gene>
<reference evidence="1" key="1">
    <citation type="submission" date="2024-06" db="EMBL/GenBank/DDBJ databases">
        <authorList>
            <person name="Coelho C."/>
            <person name="Bento M."/>
            <person name="Garcia E."/>
            <person name="Camelo A."/>
            <person name="Brandao I."/>
            <person name="Espirito Santo C."/>
            <person name="Trovao J."/>
            <person name="Verissimo A."/>
            <person name="Costa J."/>
            <person name="Tiago I."/>
        </authorList>
    </citation>
    <scope>NUCLEOTIDE SEQUENCE</scope>
    <source>
        <strain evidence="1">KWT182</strain>
    </source>
</reference>
<dbReference type="InterPro" id="IPR010265">
    <property type="entry name" value="Phage_lambda_TipM"/>
</dbReference>